<dbReference type="CDD" id="cd18787">
    <property type="entry name" value="SF2_C_DEAD"/>
    <property type="match status" value="1"/>
</dbReference>
<name>A0AAN6FFZ0_9PEZI</name>
<feature type="domain" description="Helicase C-terminal" evidence="14">
    <location>
        <begin position="280"/>
        <end position="429"/>
    </location>
</feature>
<evidence type="ECO:0000313" key="17">
    <source>
        <dbReference type="EMBL" id="KAK0983962.1"/>
    </source>
</evidence>
<evidence type="ECO:0000313" key="19">
    <source>
        <dbReference type="Proteomes" id="UP001175353"/>
    </source>
</evidence>
<dbReference type="SUPFAM" id="SSF52540">
    <property type="entry name" value="P-loop containing nucleoside triphosphate hydrolases"/>
    <property type="match status" value="1"/>
</dbReference>
<feature type="domain" description="Helicase ATP-binding" evidence="13">
    <location>
        <begin position="78"/>
        <end position="254"/>
    </location>
</feature>
<evidence type="ECO:0000256" key="8">
    <source>
        <dbReference type="ARBA" id="ARBA00022884"/>
    </source>
</evidence>
<dbReference type="PROSITE" id="PS00039">
    <property type="entry name" value="DEAD_ATP_HELICASE"/>
    <property type="match status" value="1"/>
</dbReference>
<comment type="subcellular location">
    <subcellularLocation>
        <location evidence="1">Nucleus</location>
        <location evidence="1">Nucleolus</location>
    </subcellularLocation>
</comment>
<keyword evidence="5 11" id="KW-0378">Hydrolase</keyword>
<dbReference type="InterPro" id="IPR014001">
    <property type="entry name" value="Helicase_ATP-bd"/>
</dbReference>
<feature type="region of interest" description="Disordered" evidence="12">
    <location>
        <begin position="1063"/>
        <end position="1270"/>
    </location>
</feature>
<dbReference type="GO" id="GO:0016787">
    <property type="term" value="F:hydrolase activity"/>
    <property type="evidence" value="ECO:0007669"/>
    <property type="project" value="UniProtKB-KW"/>
</dbReference>
<evidence type="ECO:0000313" key="18">
    <source>
        <dbReference type="Proteomes" id="UP001168146"/>
    </source>
</evidence>
<dbReference type="InterPro" id="IPR001650">
    <property type="entry name" value="Helicase_C-like"/>
</dbReference>
<keyword evidence="2" id="KW-0690">Ribosome biogenesis</keyword>
<evidence type="ECO:0000259" key="13">
    <source>
        <dbReference type="PROSITE" id="PS51192"/>
    </source>
</evidence>
<evidence type="ECO:0000256" key="9">
    <source>
        <dbReference type="ARBA" id="ARBA00023242"/>
    </source>
</evidence>
<comment type="catalytic activity">
    <reaction evidence="11">
        <text>ATP + H2O = ADP + phosphate + H(+)</text>
        <dbReference type="Rhea" id="RHEA:13065"/>
        <dbReference type="ChEBI" id="CHEBI:15377"/>
        <dbReference type="ChEBI" id="CHEBI:15378"/>
        <dbReference type="ChEBI" id="CHEBI:30616"/>
        <dbReference type="ChEBI" id="CHEBI:43474"/>
        <dbReference type="ChEBI" id="CHEBI:456216"/>
        <dbReference type="EC" id="3.6.4.13"/>
    </reaction>
</comment>
<evidence type="ECO:0000259" key="14">
    <source>
        <dbReference type="PROSITE" id="PS51194"/>
    </source>
</evidence>
<dbReference type="PROSITE" id="PS51194">
    <property type="entry name" value="HELICASE_CTER"/>
    <property type="match status" value="1"/>
</dbReference>
<dbReference type="PROSITE" id="PS51195">
    <property type="entry name" value="Q_MOTIF"/>
    <property type="match status" value="1"/>
</dbReference>
<dbReference type="InterPro" id="IPR025313">
    <property type="entry name" value="SPB4-like_CTE"/>
</dbReference>
<dbReference type="InterPro" id="IPR011545">
    <property type="entry name" value="DEAD/DEAH_box_helicase_dom"/>
</dbReference>
<keyword evidence="8 11" id="KW-0694">RNA-binding</keyword>
<dbReference type="SMART" id="SM01178">
    <property type="entry name" value="DUF4217"/>
    <property type="match status" value="1"/>
</dbReference>
<dbReference type="EMBL" id="JAUJLE010000099">
    <property type="protein sequence ID" value="KAK0983962.1"/>
    <property type="molecule type" value="Genomic_DNA"/>
</dbReference>
<keyword evidence="9" id="KW-0539">Nucleus</keyword>
<feature type="region of interest" description="Disordered" evidence="12">
    <location>
        <begin position="853"/>
        <end position="896"/>
    </location>
</feature>
<evidence type="ECO:0000256" key="10">
    <source>
        <dbReference type="PROSITE-ProRule" id="PRU00552"/>
    </source>
</evidence>
<feature type="region of interest" description="Disordered" evidence="12">
    <location>
        <begin position="504"/>
        <end position="528"/>
    </location>
</feature>
<evidence type="ECO:0000256" key="6">
    <source>
        <dbReference type="ARBA" id="ARBA00022806"/>
    </source>
</evidence>
<feature type="domain" description="DEAD-box RNA helicase Q" evidence="15">
    <location>
        <begin position="47"/>
        <end position="75"/>
    </location>
</feature>
<keyword evidence="19" id="KW-1185">Reference proteome</keyword>
<proteinExistence type="inferred from homology"/>
<protein>
    <recommendedName>
        <fullName evidence="11">ATP-dependent RNA helicase</fullName>
        <ecNumber evidence="11">3.6.4.13</ecNumber>
    </recommendedName>
</protein>
<gene>
    <name evidence="16" type="primary">DBP4_2</name>
    <name evidence="17" type="synonym">DBP4_3</name>
    <name evidence="16" type="ORF">LTR82_013089</name>
    <name evidence="17" type="ORF">LTR91_011021</name>
</gene>
<feature type="region of interest" description="Disordered" evidence="12">
    <location>
        <begin position="682"/>
        <end position="813"/>
    </location>
</feature>
<feature type="short sequence motif" description="Q motif" evidence="10">
    <location>
        <begin position="47"/>
        <end position="75"/>
    </location>
</feature>
<dbReference type="GO" id="GO:0003723">
    <property type="term" value="F:RNA binding"/>
    <property type="evidence" value="ECO:0007669"/>
    <property type="project" value="UniProtKB-UniRule"/>
</dbReference>
<feature type="compositionally biased region" description="Basic and acidic residues" evidence="12">
    <location>
        <begin position="687"/>
        <end position="724"/>
    </location>
</feature>
<feature type="region of interest" description="Disordered" evidence="12">
    <location>
        <begin position="599"/>
        <end position="634"/>
    </location>
</feature>
<dbReference type="GO" id="GO:0003724">
    <property type="term" value="F:RNA helicase activity"/>
    <property type="evidence" value="ECO:0007669"/>
    <property type="project" value="UniProtKB-EC"/>
</dbReference>
<reference evidence="16" key="1">
    <citation type="submission" date="2021-12" db="EMBL/GenBank/DDBJ databases">
        <title>Black yeast isolated from Biological Soil Crust.</title>
        <authorList>
            <person name="Kurbessoian T."/>
        </authorList>
    </citation>
    <scope>NUCLEOTIDE SEQUENCE</scope>
    <source>
        <strain evidence="16">CCFEE 5208</strain>
    </source>
</reference>
<dbReference type="Pfam" id="PF00271">
    <property type="entry name" value="Helicase_C"/>
    <property type="match status" value="1"/>
</dbReference>
<keyword evidence="4 11" id="KW-0547">Nucleotide-binding</keyword>
<keyword evidence="7 11" id="KW-0067">ATP-binding</keyword>
<dbReference type="EMBL" id="JASUXU010000056">
    <property type="protein sequence ID" value="KAK0314164.1"/>
    <property type="molecule type" value="Genomic_DNA"/>
</dbReference>
<evidence type="ECO:0000256" key="7">
    <source>
        <dbReference type="ARBA" id="ARBA00022840"/>
    </source>
</evidence>
<dbReference type="InterPro" id="IPR014014">
    <property type="entry name" value="RNA_helicase_DEAD_Q_motif"/>
</dbReference>
<keyword evidence="6 11" id="KW-0347">Helicase</keyword>
<feature type="compositionally biased region" description="Basic residues" evidence="12">
    <location>
        <begin position="10"/>
        <end position="23"/>
    </location>
</feature>
<dbReference type="GO" id="GO:0006364">
    <property type="term" value="P:rRNA processing"/>
    <property type="evidence" value="ECO:0007669"/>
    <property type="project" value="UniProtKB-KW"/>
</dbReference>
<dbReference type="SMART" id="SM00487">
    <property type="entry name" value="DEXDc"/>
    <property type="match status" value="1"/>
</dbReference>
<comment type="domain">
    <text evidence="11">The Q motif is unique to and characteristic of the DEAD box family of RNA helicases and controls ATP binding and hydrolysis.</text>
</comment>
<dbReference type="CDD" id="cd17941">
    <property type="entry name" value="DEADc_DDX10"/>
    <property type="match status" value="1"/>
</dbReference>
<evidence type="ECO:0000256" key="12">
    <source>
        <dbReference type="SAM" id="MobiDB-lite"/>
    </source>
</evidence>
<feature type="compositionally biased region" description="Acidic residues" evidence="12">
    <location>
        <begin position="513"/>
        <end position="528"/>
    </location>
</feature>
<dbReference type="PANTHER" id="PTHR24031">
    <property type="entry name" value="RNA HELICASE"/>
    <property type="match status" value="1"/>
</dbReference>
<dbReference type="SMART" id="SM00490">
    <property type="entry name" value="HELICc"/>
    <property type="match status" value="1"/>
</dbReference>
<comment type="function">
    <text evidence="11">RNA helicase.</text>
</comment>
<dbReference type="AlphaFoldDB" id="A0AAN6FFZ0"/>
<feature type="compositionally biased region" description="Low complexity" evidence="12">
    <location>
        <begin position="868"/>
        <end position="881"/>
    </location>
</feature>
<dbReference type="Proteomes" id="UP001175353">
    <property type="component" value="Unassembled WGS sequence"/>
</dbReference>
<comment type="caution">
    <text evidence="16">The sequence shown here is derived from an EMBL/GenBank/DDBJ whole genome shotgun (WGS) entry which is preliminary data.</text>
</comment>
<feature type="compositionally biased region" description="Basic and acidic residues" evidence="12">
    <location>
        <begin position="1248"/>
        <end position="1259"/>
    </location>
</feature>
<dbReference type="PROSITE" id="PS51192">
    <property type="entry name" value="HELICASE_ATP_BIND_1"/>
    <property type="match status" value="1"/>
</dbReference>
<dbReference type="GO" id="GO:0005730">
    <property type="term" value="C:nucleolus"/>
    <property type="evidence" value="ECO:0007669"/>
    <property type="project" value="UniProtKB-SubCell"/>
</dbReference>
<accession>A0AAN6FFZ0</accession>
<evidence type="ECO:0000256" key="2">
    <source>
        <dbReference type="ARBA" id="ARBA00022517"/>
    </source>
</evidence>
<evidence type="ECO:0000256" key="11">
    <source>
        <dbReference type="RuleBase" id="RU365068"/>
    </source>
</evidence>
<dbReference type="EC" id="3.6.4.13" evidence="11"/>
<dbReference type="Gene3D" id="3.40.50.300">
    <property type="entry name" value="P-loop containing nucleotide triphosphate hydrolases"/>
    <property type="match status" value="2"/>
</dbReference>
<sequence>MAPQPTGRTRPIKPKKQQRTNKRKRDDVDVEALESAVAELDPKATYTSFADLPLSEPTREGLKSAHFSTLTDIQAKAIPLALKGRDILGAAKTGSGKTLAFLVPVLENLYRAQCIGGDAGLGAMIISPTRELAIQIFEVLRMIGRKGHLFAAGLVIGGKSLREEQDALARMNIVVCTPGRILQHLSQTAAFNVDNLRMLVLDEADRILDMGFSRDLDAIVEYLPADRQTLLFSATQTKKVGDLARLSLRDPEYVSVHEAATAATPATLQQDYVLTPIPDKLDTLWSFITSSKKSKILVFLSSGKQVRFVYEAFRHMQPGIPLLHLHGRQKQTARLDITDRFRRAQHSCLFATDVVARGIDFPAVDWVVQVDCPEDADTYIHRVGRTARYEREGRAVLFLDPSEEEGMLKRLQQKRVPIERISVRGKKQISVKKQVQSMCFQDPQLKYLGQKAFASYTRSLHVQKDREVFDLQKYDLEGFAASLGLPGAPRIKFLRADAEEVKRRKNAPRMGPEVEEDLSADSDDEEGEIGVERAKVEEKNGVRTKYDRMFERKNQDVLAEHYAKMVKTDGDAGGEDVDMSRLDGEQAIDDDLFDVKRRIPAGEGSPAPSLSDVDQNDEVSLIDDPTTGTSRTIQLAGAKDPLIIDSKRREKLLKSKKKLLKLKDKGSRVVFDEEGLPHQVYEMQDDEAFRSKGAAEEQRRQYVDAEAERVREQDGRDKVLAKEKKREKREKRKERERAAEEGGDDAGDGGRDEIGGGMEGGEDAMANFLADAQVSGSDIDEEAEGDVEEQPPKKQKKWFQKDVRRDSDDEVGAGKEIGTFDELEAEAARLLAQHPLPSVDMVLEDATMADTFNSTDLAPSSDFDPYESASSTPTSSVSGDTLRIDQTSNGNPAAAPITINLNELPRRWSFTGTRAHPDILYNAVRSQCATAANTLQRPVTQDEANALAFHFAKSIRMASYGSPAGVAIAVGLAYRGNSNYRFPLWTPITEGGRFSKDVFGPLRGFQARVAWQCCRVSAYVLVGSVLGQLFFGSYALSISATGRAMDSRLKEFNEALRQSVRSGLGREGARRVEDQSAGPKGLETYDMARQRRSAQDIGRRGRQQSAVVADDASPTGGAFTDDFTGADEVGFADEQQVRQRAEAQISSPRDRSSPSASARPSSNSTSQTPGAAREAQPQSSSGSSWDRLRQGAMSAQPSNGPKGMAPSRSAGLRASAQANGNESSAESFSFSSSDTDRELAKSEAQSEFDARLERERAGKDFSQVGGGRKW</sequence>
<feature type="region of interest" description="Disordered" evidence="12">
    <location>
        <begin position="1"/>
        <end position="29"/>
    </location>
</feature>
<dbReference type="Proteomes" id="UP001168146">
    <property type="component" value="Unassembled WGS sequence"/>
</dbReference>
<evidence type="ECO:0000256" key="3">
    <source>
        <dbReference type="ARBA" id="ARBA00022552"/>
    </source>
</evidence>
<evidence type="ECO:0000256" key="5">
    <source>
        <dbReference type="ARBA" id="ARBA00022801"/>
    </source>
</evidence>
<dbReference type="Pfam" id="PF00270">
    <property type="entry name" value="DEAD"/>
    <property type="match status" value="1"/>
</dbReference>
<organism evidence="16 18">
    <name type="scientific">Friedmanniomyces endolithicus</name>
    <dbReference type="NCBI Taxonomy" id="329885"/>
    <lineage>
        <taxon>Eukaryota</taxon>
        <taxon>Fungi</taxon>
        <taxon>Dikarya</taxon>
        <taxon>Ascomycota</taxon>
        <taxon>Pezizomycotina</taxon>
        <taxon>Dothideomycetes</taxon>
        <taxon>Dothideomycetidae</taxon>
        <taxon>Mycosphaerellales</taxon>
        <taxon>Teratosphaeriaceae</taxon>
        <taxon>Friedmanniomyces</taxon>
    </lineage>
</organism>
<evidence type="ECO:0000313" key="16">
    <source>
        <dbReference type="EMBL" id="KAK0314164.1"/>
    </source>
</evidence>
<feature type="compositionally biased region" description="Low complexity" evidence="12">
    <location>
        <begin position="1153"/>
        <end position="1166"/>
    </location>
</feature>
<dbReference type="GO" id="GO:0005524">
    <property type="term" value="F:ATP binding"/>
    <property type="evidence" value="ECO:0007669"/>
    <property type="project" value="UniProtKB-UniRule"/>
</dbReference>
<keyword evidence="3" id="KW-0698">rRNA processing</keyword>
<evidence type="ECO:0000256" key="4">
    <source>
        <dbReference type="ARBA" id="ARBA00022741"/>
    </source>
</evidence>
<dbReference type="InterPro" id="IPR027417">
    <property type="entry name" value="P-loop_NTPase"/>
</dbReference>
<reference evidence="17" key="2">
    <citation type="submission" date="2023-06" db="EMBL/GenBank/DDBJ databases">
        <title>Black Yeasts Isolated from many extreme environments.</title>
        <authorList>
            <person name="Coleine C."/>
            <person name="Stajich J.E."/>
            <person name="Selbmann L."/>
        </authorList>
    </citation>
    <scope>NUCLEOTIDE SEQUENCE</scope>
    <source>
        <strain evidence="17">CCFEE 5200</strain>
    </source>
</reference>
<dbReference type="InterPro" id="IPR000629">
    <property type="entry name" value="RNA-helicase_DEAD-box_CS"/>
</dbReference>
<feature type="compositionally biased region" description="Acidic residues" evidence="12">
    <location>
        <begin position="778"/>
        <end position="789"/>
    </location>
</feature>
<evidence type="ECO:0000256" key="1">
    <source>
        <dbReference type="ARBA" id="ARBA00004604"/>
    </source>
</evidence>
<feature type="compositionally biased region" description="Low complexity" evidence="12">
    <location>
        <begin position="1222"/>
        <end position="1233"/>
    </location>
</feature>
<feature type="compositionally biased region" description="Basic and acidic residues" evidence="12">
    <location>
        <begin position="1086"/>
        <end position="1099"/>
    </location>
</feature>
<evidence type="ECO:0000259" key="15">
    <source>
        <dbReference type="PROSITE" id="PS51195"/>
    </source>
</evidence>
<dbReference type="Pfam" id="PF13959">
    <property type="entry name" value="CTE_SPB4"/>
    <property type="match status" value="1"/>
</dbReference>
<comment type="similarity">
    <text evidence="11">Belongs to the DEAD box helicase family.</text>
</comment>